<dbReference type="RefSeq" id="WP_125974111.1">
    <property type="nucleotide sequence ID" value="NZ_CP034433.1"/>
</dbReference>
<sequence>MKNFILAIACTLSLSGCAVVAVGAAAVSVTSTAVGMAWDVGKAGVSGVASVGGAAIDALSSSPAPAPSLPAAAPAAYIPPAQNPVSSEAEVRALKPE</sequence>
<dbReference type="AlphaFoldDB" id="A0A3S8ZTV9"/>
<organism evidence="2 3">
    <name type="scientific">Iodobacter ciconiae</name>
    <dbReference type="NCBI Taxonomy" id="2496266"/>
    <lineage>
        <taxon>Bacteria</taxon>
        <taxon>Pseudomonadati</taxon>
        <taxon>Pseudomonadota</taxon>
        <taxon>Betaproteobacteria</taxon>
        <taxon>Neisseriales</taxon>
        <taxon>Chitinibacteraceae</taxon>
        <taxon>Iodobacter</taxon>
    </lineage>
</organism>
<gene>
    <name evidence="2" type="ORF">EJO50_10890</name>
</gene>
<dbReference type="Proteomes" id="UP000282438">
    <property type="component" value="Chromosome"/>
</dbReference>
<dbReference type="KEGG" id="iod:EJO50_10890"/>
<reference evidence="2 3" key="1">
    <citation type="submission" date="2018-12" db="EMBL/GenBank/DDBJ databases">
        <title>Complete genome sequence of Iodobacter sp. H11R3.</title>
        <authorList>
            <person name="Bae J.-W."/>
        </authorList>
    </citation>
    <scope>NUCLEOTIDE SEQUENCE [LARGE SCALE GENOMIC DNA]</scope>
    <source>
        <strain evidence="2 3">H11R3</strain>
    </source>
</reference>
<keyword evidence="1" id="KW-0732">Signal</keyword>
<dbReference type="EMBL" id="CP034433">
    <property type="protein sequence ID" value="AZN36943.1"/>
    <property type="molecule type" value="Genomic_DNA"/>
</dbReference>
<name>A0A3S8ZTV9_9NEIS</name>
<feature type="signal peptide" evidence="1">
    <location>
        <begin position="1"/>
        <end position="21"/>
    </location>
</feature>
<evidence type="ECO:0000313" key="2">
    <source>
        <dbReference type="EMBL" id="AZN36943.1"/>
    </source>
</evidence>
<dbReference type="PROSITE" id="PS51257">
    <property type="entry name" value="PROKAR_LIPOPROTEIN"/>
    <property type="match status" value="1"/>
</dbReference>
<evidence type="ECO:0000313" key="3">
    <source>
        <dbReference type="Proteomes" id="UP000282438"/>
    </source>
</evidence>
<keyword evidence="3" id="KW-1185">Reference proteome</keyword>
<protein>
    <recommendedName>
        <fullName evidence="4">Lipoprotein</fullName>
    </recommendedName>
</protein>
<feature type="chain" id="PRO_5019297305" description="Lipoprotein" evidence="1">
    <location>
        <begin position="22"/>
        <end position="97"/>
    </location>
</feature>
<evidence type="ECO:0008006" key="4">
    <source>
        <dbReference type="Google" id="ProtNLM"/>
    </source>
</evidence>
<accession>A0A3S8ZTV9</accession>
<evidence type="ECO:0000256" key="1">
    <source>
        <dbReference type="SAM" id="SignalP"/>
    </source>
</evidence>
<proteinExistence type="predicted"/>